<dbReference type="PANTHER" id="PTHR31845">
    <property type="entry name" value="FINGER DOMAIN PROTEIN, PUTATIVE-RELATED"/>
    <property type="match status" value="1"/>
</dbReference>
<dbReference type="SMART" id="SM00066">
    <property type="entry name" value="GAL4"/>
    <property type="match status" value="1"/>
</dbReference>
<evidence type="ECO:0000313" key="8">
    <source>
        <dbReference type="EMBL" id="RCK65218.1"/>
    </source>
</evidence>
<organism evidence="8 9">
    <name type="scientific">Candida viswanathii</name>
    <dbReference type="NCBI Taxonomy" id="5486"/>
    <lineage>
        <taxon>Eukaryota</taxon>
        <taxon>Fungi</taxon>
        <taxon>Dikarya</taxon>
        <taxon>Ascomycota</taxon>
        <taxon>Saccharomycotina</taxon>
        <taxon>Pichiomycetes</taxon>
        <taxon>Debaryomycetaceae</taxon>
        <taxon>Candida/Lodderomyces clade</taxon>
        <taxon>Candida</taxon>
    </lineage>
</organism>
<dbReference type="GO" id="GO:0000976">
    <property type="term" value="F:transcription cis-regulatory region binding"/>
    <property type="evidence" value="ECO:0007669"/>
    <property type="project" value="TreeGrafter"/>
</dbReference>
<feature type="domain" description="Zn(2)-C6 fungal-type" evidence="7">
    <location>
        <begin position="28"/>
        <end position="61"/>
    </location>
</feature>
<dbReference type="OrthoDB" id="3163292at2759"/>
<feature type="compositionally biased region" description="Acidic residues" evidence="6">
    <location>
        <begin position="128"/>
        <end position="147"/>
    </location>
</feature>
<dbReference type="PANTHER" id="PTHR31845:SF6">
    <property type="entry name" value="TRANSCRIPTION FACTOR SEF1-RELATED"/>
    <property type="match status" value="1"/>
</dbReference>
<keyword evidence="3" id="KW-0238">DNA-binding</keyword>
<evidence type="ECO:0000259" key="7">
    <source>
        <dbReference type="PROSITE" id="PS50048"/>
    </source>
</evidence>
<keyword evidence="5" id="KW-0539">Nucleus</keyword>
<dbReference type="Gene3D" id="4.10.240.10">
    <property type="entry name" value="Zn(2)-C6 fungal-type DNA-binding domain"/>
    <property type="match status" value="1"/>
</dbReference>
<evidence type="ECO:0000256" key="6">
    <source>
        <dbReference type="SAM" id="MobiDB-lite"/>
    </source>
</evidence>
<protein>
    <submittedName>
        <fullName evidence="8">Putative transcription factor SEF1</fullName>
    </submittedName>
</protein>
<evidence type="ECO:0000256" key="5">
    <source>
        <dbReference type="ARBA" id="ARBA00023242"/>
    </source>
</evidence>
<keyword evidence="9" id="KW-1185">Reference proteome</keyword>
<keyword evidence="2" id="KW-0805">Transcription regulation</keyword>
<dbReference type="EMBL" id="QLNQ01000021">
    <property type="protein sequence ID" value="RCK65218.1"/>
    <property type="molecule type" value="Genomic_DNA"/>
</dbReference>
<keyword evidence="4" id="KW-0804">Transcription</keyword>
<comment type="subcellular location">
    <subcellularLocation>
        <location evidence="1">Nucleus</location>
    </subcellularLocation>
</comment>
<dbReference type="CDD" id="cd00067">
    <property type="entry name" value="GAL4"/>
    <property type="match status" value="1"/>
</dbReference>
<feature type="region of interest" description="Disordered" evidence="6">
    <location>
        <begin position="128"/>
        <end position="149"/>
    </location>
</feature>
<evidence type="ECO:0000313" key="9">
    <source>
        <dbReference type="Proteomes" id="UP000253472"/>
    </source>
</evidence>
<evidence type="ECO:0000256" key="4">
    <source>
        <dbReference type="ARBA" id="ARBA00023163"/>
    </source>
</evidence>
<dbReference type="Proteomes" id="UP000253472">
    <property type="component" value="Unassembled WGS sequence"/>
</dbReference>
<name>A0A367YH97_9ASCO</name>
<dbReference type="GO" id="GO:0000981">
    <property type="term" value="F:DNA-binding transcription factor activity, RNA polymerase II-specific"/>
    <property type="evidence" value="ECO:0007669"/>
    <property type="project" value="InterPro"/>
</dbReference>
<proteinExistence type="predicted"/>
<dbReference type="Pfam" id="PF00172">
    <property type="entry name" value="Zn_clus"/>
    <property type="match status" value="1"/>
</dbReference>
<dbReference type="PROSITE" id="PS00463">
    <property type="entry name" value="ZN2_CY6_FUNGAL_1"/>
    <property type="match status" value="1"/>
</dbReference>
<dbReference type="STRING" id="5486.A0A367YH97"/>
<dbReference type="GO" id="GO:0008270">
    <property type="term" value="F:zinc ion binding"/>
    <property type="evidence" value="ECO:0007669"/>
    <property type="project" value="InterPro"/>
</dbReference>
<comment type="caution">
    <text evidence="8">The sequence shown here is derived from an EMBL/GenBank/DDBJ whole genome shotgun (WGS) entry which is preliminary data.</text>
</comment>
<evidence type="ECO:0000256" key="1">
    <source>
        <dbReference type="ARBA" id="ARBA00004123"/>
    </source>
</evidence>
<reference evidence="8 9" key="1">
    <citation type="submission" date="2018-06" db="EMBL/GenBank/DDBJ databases">
        <title>Whole genome sequencing of Candida tropicalis (genome annotated by CSBL at Korea University).</title>
        <authorList>
            <person name="Ahn J."/>
        </authorList>
    </citation>
    <scope>NUCLEOTIDE SEQUENCE [LARGE SCALE GENOMIC DNA]</scope>
    <source>
        <strain evidence="8 9">ATCC 20962</strain>
    </source>
</reference>
<dbReference type="InterPro" id="IPR036864">
    <property type="entry name" value="Zn2-C6_fun-type_DNA-bd_sf"/>
</dbReference>
<dbReference type="InterPro" id="IPR001138">
    <property type="entry name" value="Zn2Cys6_DnaBD"/>
</dbReference>
<dbReference type="AlphaFoldDB" id="A0A367YH97"/>
<dbReference type="GO" id="GO:0005634">
    <property type="term" value="C:nucleus"/>
    <property type="evidence" value="ECO:0007669"/>
    <property type="project" value="UniProtKB-SubCell"/>
</dbReference>
<sequence length="678" mass="79701">MIMASFPSKNRLKLIIPQPPKGGKILKTCTRCRQHKTKCDALETNPLPCSQCFKKNLDCTLETITKTGGRTKSLDIIEKLSYEVTDLKEVLNRVITRRNEIIGLLIKGGKLIERVSVTIPRLLDDVIDEDYEEEEDEDEDDEKDEDEKNVLTPPVAEIQSCLSTPATTPEPTSFDIEYNLPHSSSRFTIQCNKQHDPVVLTHKQATLLFSNYETNFNHYLPIFPDEFFTSLDLVEFYKENELLFWSIILTSFLNKKESYKEYRDLSEHIKYLVVKKCWLNTPRSVYVISSLLILTTWPLPNYKNNIEDNLSIKFISTMKSLAYQFGLHKLEFIDEFSHKTKMNISREINLNNLIRERIYKFVNIISNYWMINLGISNNNYNGFTQDYIINKSANIDFFRSDLKLSQADKFINSMLKISIIQSKLNENLNNLINNSNESILMLTNQVNTSKFINFNMFETIINDLEKTFHNKFDDHEDDLININLLKISIYYSKLQLFIYAMAKFDISLQEYKIYLYKLLNVCFEIINLIETCVNGTKVCQQLPIFYKFPIELTILVLLRIFKSPLLEKLDDYQLIKAGFNKVYNFLLNDKNWDFLNFKIAKVVEKFNKLDNMFVISKQNSFFLINRMKNYLVGSLNYELIWLIYENQRTPNQPELRPEMLSLFNETTLEYMKTNESIL</sequence>
<dbReference type="InterPro" id="IPR051089">
    <property type="entry name" value="prtT"/>
</dbReference>
<accession>A0A367YH97</accession>
<gene>
    <name evidence="8" type="primary">SEF1_0</name>
    <name evidence="8" type="ORF">Cantr_00711</name>
</gene>
<evidence type="ECO:0000256" key="2">
    <source>
        <dbReference type="ARBA" id="ARBA00023015"/>
    </source>
</evidence>
<evidence type="ECO:0000256" key="3">
    <source>
        <dbReference type="ARBA" id="ARBA00023125"/>
    </source>
</evidence>
<dbReference type="PROSITE" id="PS50048">
    <property type="entry name" value="ZN2_CY6_FUNGAL_2"/>
    <property type="match status" value="1"/>
</dbReference>
<dbReference type="SUPFAM" id="SSF57701">
    <property type="entry name" value="Zn2/Cys6 DNA-binding domain"/>
    <property type="match status" value="1"/>
</dbReference>